<feature type="non-terminal residue" evidence="1">
    <location>
        <position position="1"/>
    </location>
</feature>
<keyword evidence="2" id="KW-1185">Reference proteome</keyword>
<evidence type="ECO:0000313" key="2">
    <source>
        <dbReference type="Proteomes" id="UP000478052"/>
    </source>
</evidence>
<name>A0A6G0VLF1_APHCR</name>
<dbReference type="AlphaFoldDB" id="A0A6G0VLF1"/>
<organism evidence="1 2">
    <name type="scientific">Aphis craccivora</name>
    <name type="common">Cowpea aphid</name>
    <dbReference type="NCBI Taxonomy" id="307492"/>
    <lineage>
        <taxon>Eukaryota</taxon>
        <taxon>Metazoa</taxon>
        <taxon>Ecdysozoa</taxon>
        <taxon>Arthropoda</taxon>
        <taxon>Hexapoda</taxon>
        <taxon>Insecta</taxon>
        <taxon>Pterygota</taxon>
        <taxon>Neoptera</taxon>
        <taxon>Paraneoptera</taxon>
        <taxon>Hemiptera</taxon>
        <taxon>Sternorrhyncha</taxon>
        <taxon>Aphidomorpha</taxon>
        <taxon>Aphidoidea</taxon>
        <taxon>Aphididae</taxon>
        <taxon>Aphidini</taxon>
        <taxon>Aphis</taxon>
        <taxon>Aphis</taxon>
    </lineage>
</organism>
<accession>A0A6G0VLF1</accession>
<sequence>NSTKNKFYSGTKERRKYKPRIKKCNTVITKVENQMPLELKNDDNKISENSINYMKHKKPHQIPINSDSCVSHKSMTLDDNMDLDTSS</sequence>
<proteinExistence type="predicted"/>
<comment type="caution">
    <text evidence="1">The sequence shown here is derived from an EMBL/GenBank/DDBJ whole genome shotgun (WGS) entry which is preliminary data.</text>
</comment>
<dbReference type="Proteomes" id="UP000478052">
    <property type="component" value="Unassembled WGS sequence"/>
</dbReference>
<feature type="non-terminal residue" evidence="1">
    <location>
        <position position="87"/>
    </location>
</feature>
<reference evidence="1 2" key="1">
    <citation type="submission" date="2019-08" db="EMBL/GenBank/DDBJ databases">
        <title>Whole genome of Aphis craccivora.</title>
        <authorList>
            <person name="Voronova N.V."/>
            <person name="Shulinski R.S."/>
            <person name="Bandarenka Y.V."/>
            <person name="Zhorov D.G."/>
            <person name="Warner D."/>
        </authorList>
    </citation>
    <scope>NUCLEOTIDE SEQUENCE [LARGE SCALE GENOMIC DNA]</scope>
    <source>
        <strain evidence="1">180601</strain>
        <tissue evidence="1">Whole Body</tissue>
    </source>
</reference>
<gene>
    <name evidence="1" type="ORF">FWK35_00039337</name>
</gene>
<evidence type="ECO:0000313" key="1">
    <source>
        <dbReference type="EMBL" id="KAF0699199.1"/>
    </source>
</evidence>
<dbReference type="EMBL" id="VUJU01014892">
    <property type="protein sequence ID" value="KAF0699199.1"/>
    <property type="molecule type" value="Genomic_DNA"/>
</dbReference>
<protein>
    <submittedName>
        <fullName evidence="1">Ras guanine nucleotide exchange factor Q-like</fullName>
    </submittedName>
</protein>